<dbReference type="InterPro" id="IPR019734">
    <property type="entry name" value="TPR_rpt"/>
</dbReference>
<dbReference type="Proteomes" id="UP001596287">
    <property type="component" value="Unassembled WGS sequence"/>
</dbReference>
<dbReference type="Pfam" id="PF13181">
    <property type="entry name" value="TPR_8"/>
    <property type="match status" value="1"/>
</dbReference>
<protein>
    <submittedName>
        <fullName evidence="2">Tetratricopeptide repeat protein</fullName>
    </submittedName>
</protein>
<keyword evidence="1" id="KW-0802">TPR repeat</keyword>
<name>A0ABW1PL77_9FLAO</name>
<dbReference type="SMART" id="SM00028">
    <property type="entry name" value="TPR"/>
    <property type="match status" value="5"/>
</dbReference>
<dbReference type="SUPFAM" id="SSF48452">
    <property type="entry name" value="TPR-like"/>
    <property type="match status" value="2"/>
</dbReference>
<dbReference type="PROSITE" id="PS50005">
    <property type="entry name" value="TPR"/>
    <property type="match status" value="1"/>
</dbReference>
<comment type="caution">
    <text evidence="2">The sequence shown here is derived from an EMBL/GenBank/DDBJ whole genome shotgun (WGS) entry which is preliminary data.</text>
</comment>
<proteinExistence type="predicted"/>
<reference evidence="3" key="1">
    <citation type="journal article" date="2019" name="Int. J. Syst. Evol. Microbiol.">
        <title>The Global Catalogue of Microorganisms (GCM) 10K type strain sequencing project: providing services to taxonomists for standard genome sequencing and annotation.</title>
        <authorList>
            <consortium name="The Broad Institute Genomics Platform"/>
            <consortium name="The Broad Institute Genome Sequencing Center for Infectious Disease"/>
            <person name="Wu L."/>
            <person name="Ma J."/>
        </authorList>
    </citation>
    <scope>NUCLEOTIDE SEQUENCE [LARGE SCALE GENOMIC DNA]</scope>
    <source>
        <strain evidence="3">CCUG 49679</strain>
    </source>
</reference>
<organism evidence="2 3">
    <name type="scientific">Flavobacterium qiangtangense</name>
    <dbReference type="NCBI Taxonomy" id="1442595"/>
    <lineage>
        <taxon>Bacteria</taxon>
        <taxon>Pseudomonadati</taxon>
        <taxon>Bacteroidota</taxon>
        <taxon>Flavobacteriia</taxon>
        <taxon>Flavobacteriales</taxon>
        <taxon>Flavobacteriaceae</taxon>
        <taxon>Flavobacterium</taxon>
    </lineage>
</organism>
<evidence type="ECO:0000313" key="2">
    <source>
        <dbReference type="EMBL" id="MFC6096381.1"/>
    </source>
</evidence>
<dbReference type="EMBL" id="JBHSQB010000005">
    <property type="protein sequence ID" value="MFC6096381.1"/>
    <property type="molecule type" value="Genomic_DNA"/>
</dbReference>
<dbReference type="PANTHER" id="PTHR12558:SF13">
    <property type="entry name" value="CELL DIVISION CYCLE PROTEIN 27 HOMOLOG"/>
    <property type="match status" value="1"/>
</dbReference>
<evidence type="ECO:0000256" key="1">
    <source>
        <dbReference type="PROSITE-ProRule" id="PRU00339"/>
    </source>
</evidence>
<accession>A0ABW1PL77</accession>
<dbReference type="Gene3D" id="1.25.40.10">
    <property type="entry name" value="Tetratricopeptide repeat domain"/>
    <property type="match status" value="1"/>
</dbReference>
<sequence length="317" mass="37153">MNNEIRQAYPLSQELETQIFDLQDKAWEFLEQNKIEEALSKIQEAWNLLPEPKFNTSCSHIILCDLIPFLNVSGKYSEAKSLVNDWIFDLKNSGFRIYETTPFLLLGETNLHLSEIEEAKNAFQEAVKYGATKRDFSEKPDFYFEIAKKKLIDNDEIKKLFELEIAKDFEPKAIAVELSDEVSDQIESLSEEGNEYFDDENYENAIKVWKQALALIPNPQNTYVETLWLETSIGDAYFMMGNHQEAFPYFLNAKSNIEENAYENPFIMLRVGQLYFEANDFKNAKEYLLRAYMFEGEEIFEGSKEKYFEFLKENVEL</sequence>
<dbReference type="RefSeq" id="WP_379791248.1">
    <property type="nucleotide sequence ID" value="NZ_JBHSQB010000005.1"/>
</dbReference>
<dbReference type="PANTHER" id="PTHR12558">
    <property type="entry name" value="CELL DIVISION CYCLE 16,23,27"/>
    <property type="match status" value="1"/>
</dbReference>
<gene>
    <name evidence="2" type="ORF">ACFPVY_06955</name>
</gene>
<dbReference type="InterPro" id="IPR011990">
    <property type="entry name" value="TPR-like_helical_dom_sf"/>
</dbReference>
<feature type="repeat" description="TPR" evidence="1">
    <location>
        <begin position="186"/>
        <end position="219"/>
    </location>
</feature>
<evidence type="ECO:0000313" key="3">
    <source>
        <dbReference type="Proteomes" id="UP001596287"/>
    </source>
</evidence>
<keyword evidence="3" id="KW-1185">Reference proteome</keyword>